<proteinExistence type="inferred from homology"/>
<accession>A0A7H9HT13</accession>
<dbReference type="FunFam" id="1.10.10.200:FF:000002">
    <property type="entry name" value="Probable transcriptional regulatory protein CLM62_37755"/>
    <property type="match status" value="1"/>
</dbReference>
<dbReference type="EMBL" id="CP059270">
    <property type="protein sequence ID" value="QLQ80490.1"/>
    <property type="molecule type" value="Genomic_DNA"/>
</dbReference>
<dbReference type="Proteomes" id="UP000510647">
    <property type="component" value="Chromosome 4"/>
</dbReference>
<dbReference type="GO" id="GO:0005739">
    <property type="term" value="C:mitochondrion"/>
    <property type="evidence" value="ECO:0007669"/>
    <property type="project" value="UniProtKB-SubCell"/>
</dbReference>
<comment type="similarity">
    <text evidence="2">Belongs to the TACO1 family.</text>
</comment>
<comment type="subcellular location">
    <subcellularLocation>
        <location evidence="1">Mitochondrion</location>
    </subcellularLocation>
</comment>
<dbReference type="Pfam" id="PF01709">
    <property type="entry name" value="Transcrip_reg"/>
    <property type="match status" value="1"/>
</dbReference>
<dbReference type="PANTHER" id="PTHR12532:SF0">
    <property type="entry name" value="TRANSLATIONAL ACTIVATOR OF CYTOCHROME C OXIDASE 1"/>
    <property type="match status" value="1"/>
</dbReference>
<dbReference type="Gene3D" id="3.30.70.980">
    <property type="match status" value="2"/>
</dbReference>
<dbReference type="InterPro" id="IPR029072">
    <property type="entry name" value="YebC-like"/>
</dbReference>
<dbReference type="InterPro" id="IPR017856">
    <property type="entry name" value="Integrase-like_N"/>
</dbReference>
<dbReference type="InterPro" id="IPR049083">
    <property type="entry name" value="TACO1_YebC_N"/>
</dbReference>
<dbReference type="InterPro" id="IPR002876">
    <property type="entry name" value="Transcrip_reg_TACO1-like"/>
</dbReference>
<dbReference type="SUPFAM" id="SSF75625">
    <property type="entry name" value="YebC-like"/>
    <property type="match status" value="1"/>
</dbReference>
<sequence length="299" mass="33033">MVLQPTRLKIAVLRVRRKDQLRVPELVEMNRCGTLRPIVTRKFSTGHGVVWSGHNKWSTIKHDKAKNDAERNKLFSKFAQRISLAVKLGGSSDPGLNIRLATAIELANKNNVTKKVIENAIKKGSGASATAKGGAGMEMCVYEGMGPEGVAFIVEALTDNKNRTIGLVRSAFTKANGSMTPTLYFFDKRGYVMANPPPELQDNDDRLLEQLLELDGVQDLETTTQTCKIITETTATNTVASALKQQGFQITELGIEYAPKNEMCVTVTDQDALQRINKFLTVLQDIDEVTDVYTNLQQT</sequence>
<evidence type="ECO:0000259" key="4">
    <source>
        <dbReference type="Pfam" id="PF20772"/>
    </source>
</evidence>
<dbReference type="HAMAP" id="MF_00693">
    <property type="entry name" value="Transcrip_reg_TACO1"/>
    <property type="match status" value="1"/>
</dbReference>
<evidence type="ECO:0008006" key="7">
    <source>
        <dbReference type="Google" id="ProtNLM"/>
    </source>
</evidence>
<dbReference type="Gene3D" id="1.10.10.200">
    <property type="match status" value="1"/>
</dbReference>
<feature type="domain" description="TACO1/YebC-like N-terminal" evidence="4">
    <location>
        <begin position="55"/>
        <end position="126"/>
    </location>
</feature>
<evidence type="ECO:0000256" key="2">
    <source>
        <dbReference type="ARBA" id="ARBA00008724"/>
    </source>
</evidence>
<gene>
    <name evidence="5" type="ORF">HG537_0D04900</name>
</gene>
<reference evidence="5 6" key="1">
    <citation type="submission" date="2020-06" db="EMBL/GenBank/DDBJ databases">
        <title>The yeast mating-type switching endonuclease HO is a domesticated member of an unorthodox homing genetic element family.</title>
        <authorList>
            <person name="Coughlan A.Y."/>
            <person name="Lombardi L."/>
            <person name="Braun-Galleani S."/>
            <person name="Martos A.R."/>
            <person name="Galeote V."/>
            <person name="Bigey F."/>
            <person name="Dequin S."/>
            <person name="Byrne K.P."/>
            <person name="Wolfe K.H."/>
        </authorList>
    </citation>
    <scope>NUCLEOTIDE SEQUENCE [LARGE SCALE GENOMIC DNA]</scope>
    <source>
        <strain evidence="5 6">CBS2947</strain>
    </source>
</reference>
<evidence type="ECO:0000259" key="3">
    <source>
        <dbReference type="Pfam" id="PF01709"/>
    </source>
</evidence>
<evidence type="ECO:0000256" key="1">
    <source>
        <dbReference type="ARBA" id="ARBA00004173"/>
    </source>
</evidence>
<dbReference type="Pfam" id="PF20772">
    <property type="entry name" value="TACO1_YebC_N"/>
    <property type="match status" value="1"/>
</dbReference>
<dbReference type="OrthoDB" id="2017544at2759"/>
<dbReference type="AlphaFoldDB" id="A0A7H9HT13"/>
<organism evidence="5 6">
    <name type="scientific">Torulaspora globosa</name>
    <dbReference type="NCBI Taxonomy" id="48254"/>
    <lineage>
        <taxon>Eukaryota</taxon>
        <taxon>Fungi</taxon>
        <taxon>Dikarya</taxon>
        <taxon>Ascomycota</taxon>
        <taxon>Saccharomycotina</taxon>
        <taxon>Saccharomycetes</taxon>
        <taxon>Saccharomycetales</taxon>
        <taxon>Saccharomycetaceae</taxon>
        <taxon>Torulaspora</taxon>
    </lineage>
</organism>
<dbReference type="PANTHER" id="PTHR12532">
    <property type="entry name" value="TRANSLATIONAL ACTIVATOR OF CYTOCHROME C OXIDASE 1"/>
    <property type="match status" value="1"/>
</dbReference>
<evidence type="ECO:0000313" key="6">
    <source>
        <dbReference type="Proteomes" id="UP000510647"/>
    </source>
</evidence>
<evidence type="ECO:0000313" key="5">
    <source>
        <dbReference type="EMBL" id="QLQ80490.1"/>
    </source>
</evidence>
<name>A0A7H9HT13_9SACH</name>
<keyword evidence="6" id="KW-1185">Reference proteome</keyword>
<protein>
    <recommendedName>
        <fullName evidence="7">DUF28-domain-containing protein</fullName>
    </recommendedName>
</protein>
<feature type="domain" description="TACO1/YebC-like second and third" evidence="3">
    <location>
        <begin position="138"/>
        <end position="296"/>
    </location>
</feature>
<dbReference type="InterPro" id="IPR048300">
    <property type="entry name" value="TACO1_YebC-like_2nd/3rd_dom"/>
</dbReference>
<dbReference type="InterPro" id="IPR026564">
    <property type="entry name" value="Transcrip_reg_TACO1-like_dom3"/>
</dbReference>